<dbReference type="AlphaFoldDB" id="A0A668ATK2"/>
<sequence length="568" mass="60699">MTLITRQQFSDSSFLGMGGRRVASSSASSCGGFLKTGLAASTSLGSGMGIGVGLAGGAQAFGAAECGDAPLCMAEEKVEMRSLNDRLAAYVKQVHMLEATNRQLEEKLRSLTLNKIVPHDLTKFDSEIKLLREQLQAVINQHTLTCVDIDNAKLAADDFKLRWETEVSMRQTLEGDIARLRALQTDYELANQATMQNLQALTNEYMMMKKNHQQELLSVRENLGYNIDVNVQAAESINLSQVMADIRAEYEALIEHNRRQAEAWYMKQVEMKQAEETKLTETVASDRQEVTAGRKHLLVAQMEMEALLMGNENLKARLAEVETQYQQRLLSMSRLVAGLEGELSSVHEGITQQSQEYQLLLDIKSRLEVEISTYRQLLEAAGTVATGTVTLSGATGSWRREAAPTVMTSNKTTFTHTSQASTVAGGAAVMSGDSAARATITSRSFTSSSSALSSGGEGTTLSSGSAVTLPGSRSTLIKTEKTVTTISGSGDPAGAISAAVAADVAVASEGSVMTSDTHTVVSKTVTTTSVVSAADTPVPTSATLTANISSTGGKMEAGNKQHHIPLLL</sequence>
<dbReference type="Gene3D" id="1.20.5.500">
    <property type="entry name" value="Single helix bin"/>
    <property type="match status" value="1"/>
</dbReference>
<dbReference type="SUPFAM" id="SSF64593">
    <property type="entry name" value="Intermediate filament protein, coiled coil region"/>
    <property type="match status" value="2"/>
</dbReference>
<reference evidence="7" key="3">
    <citation type="submission" date="2025-09" db="UniProtKB">
        <authorList>
            <consortium name="Ensembl"/>
        </authorList>
    </citation>
    <scope>IDENTIFICATION</scope>
</reference>
<accession>A0A668ATK2</accession>
<dbReference type="GO" id="GO:0005882">
    <property type="term" value="C:intermediate filament"/>
    <property type="evidence" value="ECO:0007669"/>
    <property type="project" value="UniProtKB-KW"/>
</dbReference>
<dbReference type="GeneTree" id="ENSGT00950000182969"/>
<dbReference type="InterPro" id="IPR039008">
    <property type="entry name" value="IF_rod_dom"/>
</dbReference>
<organism evidence="7 8">
    <name type="scientific">Myripristis murdjan</name>
    <name type="common">pinecone soldierfish</name>
    <dbReference type="NCBI Taxonomy" id="586833"/>
    <lineage>
        <taxon>Eukaryota</taxon>
        <taxon>Metazoa</taxon>
        <taxon>Chordata</taxon>
        <taxon>Craniata</taxon>
        <taxon>Vertebrata</taxon>
        <taxon>Euteleostomi</taxon>
        <taxon>Actinopterygii</taxon>
        <taxon>Neopterygii</taxon>
        <taxon>Teleostei</taxon>
        <taxon>Neoteleostei</taxon>
        <taxon>Acanthomorphata</taxon>
        <taxon>Holocentriformes</taxon>
        <taxon>Holocentridae</taxon>
        <taxon>Myripristis</taxon>
    </lineage>
</organism>
<evidence type="ECO:0000256" key="1">
    <source>
        <dbReference type="ARBA" id="ARBA00022754"/>
    </source>
</evidence>
<dbReference type="PANTHER" id="PTHR23239:SF366">
    <property type="entry name" value="KERATIN, TYPE I CYTOSKELETAL 47 KDA"/>
    <property type="match status" value="1"/>
</dbReference>
<gene>
    <name evidence="7" type="primary">wu:fk65c09</name>
</gene>
<dbReference type="PRINTS" id="PR01248">
    <property type="entry name" value="TYPE1KERATIN"/>
</dbReference>
<feature type="domain" description="IF rod" evidence="6">
    <location>
        <begin position="76"/>
        <end position="385"/>
    </location>
</feature>
<dbReference type="Ensembl" id="ENSMMDT00005049979.1">
    <property type="protein sequence ID" value="ENSMMDP00005049021.1"/>
    <property type="gene ID" value="ENSMMDG00005022290.1"/>
</dbReference>
<dbReference type="Proteomes" id="UP000472263">
    <property type="component" value="Chromosome 1"/>
</dbReference>
<dbReference type="GO" id="GO:0005198">
    <property type="term" value="F:structural molecule activity"/>
    <property type="evidence" value="ECO:0007669"/>
    <property type="project" value="InterPro"/>
</dbReference>
<proteinExistence type="inferred from homology"/>
<dbReference type="PANTHER" id="PTHR23239">
    <property type="entry name" value="INTERMEDIATE FILAMENT"/>
    <property type="match status" value="1"/>
</dbReference>
<keyword evidence="1 3" id="KW-0403">Intermediate filament</keyword>
<name>A0A668ATK2_9TELE</name>
<evidence type="ECO:0000256" key="2">
    <source>
        <dbReference type="ARBA" id="ARBA00023054"/>
    </source>
</evidence>
<reference evidence="7" key="1">
    <citation type="submission" date="2019-06" db="EMBL/GenBank/DDBJ databases">
        <authorList>
            <consortium name="Wellcome Sanger Institute Data Sharing"/>
        </authorList>
    </citation>
    <scope>NUCLEOTIDE SEQUENCE [LARGE SCALE GENOMIC DNA]</scope>
</reference>
<dbReference type="Pfam" id="PF00038">
    <property type="entry name" value="Filament"/>
    <property type="match status" value="1"/>
</dbReference>
<keyword evidence="8" id="KW-1185">Reference proteome</keyword>
<feature type="compositionally biased region" description="Low complexity" evidence="5">
    <location>
        <begin position="446"/>
        <end position="466"/>
    </location>
</feature>
<feature type="coiled-coil region" evidence="4">
    <location>
        <begin position="73"/>
        <end position="141"/>
    </location>
</feature>
<protein>
    <submittedName>
        <fullName evidence="7">Wu:fk65c09</fullName>
    </submittedName>
</protein>
<comment type="similarity">
    <text evidence="3">Belongs to the intermediate filament family.</text>
</comment>
<evidence type="ECO:0000313" key="7">
    <source>
        <dbReference type="Ensembl" id="ENSMMDP00005049021.1"/>
    </source>
</evidence>
<reference evidence="7" key="2">
    <citation type="submission" date="2025-08" db="UniProtKB">
        <authorList>
            <consortium name="Ensembl"/>
        </authorList>
    </citation>
    <scope>IDENTIFICATION</scope>
</reference>
<dbReference type="InterPro" id="IPR018039">
    <property type="entry name" value="IF_conserved"/>
</dbReference>
<dbReference type="InParanoid" id="A0A668ATK2"/>
<evidence type="ECO:0000256" key="5">
    <source>
        <dbReference type="SAM" id="MobiDB-lite"/>
    </source>
</evidence>
<evidence type="ECO:0000259" key="6">
    <source>
        <dbReference type="PROSITE" id="PS51842"/>
    </source>
</evidence>
<keyword evidence="2 4" id="KW-0175">Coiled coil</keyword>
<dbReference type="Gene3D" id="1.20.5.170">
    <property type="match status" value="1"/>
</dbReference>
<dbReference type="SMART" id="SM01391">
    <property type="entry name" value="Filament"/>
    <property type="match status" value="1"/>
</dbReference>
<dbReference type="PROSITE" id="PS00226">
    <property type="entry name" value="IF_ROD_1"/>
    <property type="match status" value="1"/>
</dbReference>
<dbReference type="PROSITE" id="PS51842">
    <property type="entry name" value="IF_ROD_2"/>
    <property type="match status" value="1"/>
</dbReference>
<evidence type="ECO:0000256" key="4">
    <source>
        <dbReference type="SAM" id="Coils"/>
    </source>
</evidence>
<feature type="region of interest" description="Disordered" evidence="5">
    <location>
        <begin position="446"/>
        <end position="473"/>
    </location>
</feature>
<dbReference type="InterPro" id="IPR002957">
    <property type="entry name" value="Keratin_I"/>
</dbReference>
<dbReference type="Gene3D" id="1.20.5.1160">
    <property type="entry name" value="Vasodilator-stimulated phosphoprotein"/>
    <property type="match status" value="1"/>
</dbReference>
<evidence type="ECO:0000256" key="3">
    <source>
        <dbReference type="RuleBase" id="RU000685"/>
    </source>
</evidence>
<evidence type="ECO:0000313" key="8">
    <source>
        <dbReference type="Proteomes" id="UP000472263"/>
    </source>
</evidence>